<keyword evidence="2" id="KW-1185">Reference proteome</keyword>
<evidence type="ECO:0000313" key="1">
    <source>
        <dbReference type="EMBL" id="GAA0262700.1"/>
    </source>
</evidence>
<organism evidence="1 2">
    <name type="scientific">Rhodanobacter caeni</name>
    <dbReference type="NCBI Taxonomy" id="657654"/>
    <lineage>
        <taxon>Bacteria</taxon>
        <taxon>Pseudomonadati</taxon>
        <taxon>Pseudomonadota</taxon>
        <taxon>Gammaproteobacteria</taxon>
        <taxon>Lysobacterales</taxon>
        <taxon>Rhodanobacteraceae</taxon>
        <taxon>Rhodanobacter</taxon>
    </lineage>
</organism>
<comment type="caution">
    <text evidence="1">The sequence shown here is derived from an EMBL/GenBank/DDBJ whole genome shotgun (WGS) entry which is preliminary data.</text>
</comment>
<name>A0ABP3EGE1_9GAMM</name>
<reference evidence="2" key="1">
    <citation type="journal article" date="2019" name="Int. J. Syst. Evol. Microbiol.">
        <title>The Global Catalogue of Microorganisms (GCM) 10K type strain sequencing project: providing services to taxonomists for standard genome sequencing and annotation.</title>
        <authorList>
            <consortium name="The Broad Institute Genomics Platform"/>
            <consortium name="The Broad Institute Genome Sequencing Center for Infectious Disease"/>
            <person name="Wu L."/>
            <person name="Ma J."/>
        </authorList>
    </citation>
    <scope>NUCLEOTIDE SEQUENCE [LARGE SCALE GENOMIC DNA]</scope>
    <source>
        <strain evidence="2">JCM 16242</strain>
    </source>
</reference>
<dbReference type="EMBL" id="BAAAFO010000004">
    <property type="protein sequence ID" value="GAA0262700.1"/>
    <property type="molecule type" value="Genomic_DNA"/>
</dbReference>
<dbReference type="Proteomes" id="UP001500657">
    <property type="component" value="Unassembled WGS sequence"/>
</dbReference>
<evidence type="ECO:0008006" key="3">
    <source>
        <dbReference type="Google" id="ProtNLM"/>
    </source>
</evidence>
<gene>
    <name evidence="1" type="ORF">GCM10009126_30430</name>
</gene>
<protein>
    <recommendedName>
        <fullName evidence="3">1,4-alpha-glucan branching enzyme</fullName>
    </recommendedName>
</protein>
<dbReference type="RefSeq" id="WP_343883655.1">
    <property type="nucleotide sequence ID" value="NZ_BAAAFO010000004.1"/>
</dbReference>
<proteinExistence type="predicted"/>
<accession>A0ABP3EGE1</accession>
<sequence length="94" mass="10459">MPSQSITTTDHDEIREWVEQHDGKPACVRGTGSDHDVGILRIDFPGGAGEDELRHVSWDEWFGKFDASGVAFLYQKEKTDGDDSTFFKLVSAKG</sequence>
<evidence type="ECO:0000313" key="2">
    <source>
        <dbReference type="Proteomes" id="UP001500657"/>
    </source>
</evidence>